<proteinExistence type="predicted"/>
<accession>A0A8H7C521</accession>
<dbReference type="EMBL" id="JABXXO010000013">
    <property type="protein sequence ID" value="KAF7761689.1"/>
    <property type="molecule type" value="Genomic_DNA"/>
</dbReference>
<feature type="region of interest" description="Disordered" evidence="1">
    <location>
        <begin position="315"/>
        <end position="478"/>
    </location>
</feature>
<feature type="compositionally biased region" description="Basic residues" evidence="1">
    <location>
        <begin position="452"/>
        <end position="463"/>
    </location>
</feature>
<evidence type="ECO:0000313" key="2">
    <source>
        <dbReference type="EMBL" id="KAF7761689.1"/>
    </source>
</evidence>
<protein>
    <submittedName>
        <fullName evidence="2">Uncharacterized protein</fullName>
    </submittedName>
</protein>
<dbReference type="Proteomes" id="UP000629468">
    <property type="component" value="Unassembled WGS sequence"/>
</dbReference>
<dbReference type="AlphaFoldDB" id="A0A8H7C521"/>
<reference evidence="2 3" key="1">
    <citation type="journal article" name="Sci. Rep.">
        <title>Telomere-to-telomere assembled and centromere annotated genomes of the two main subspecies of the button mushroom Agaricus bisporus reveal especially polymorphic chromosome ends.</title>
        <authorList>
            <person name="Sonnenberg A.S.M."/>
            <person name="Sedaghat-Telgerd N."/>
            <person name="Lavrijssen B."/>
            <person name="Ohm R.A."/>
            <person name="Hendrickx P.M."/>
            <person name="Scholtmeijer K."/>
            <person name="Baars J.J.P."/>
            <person name="van Peer A."/>
        </authorList>
    </citation>
    <scope>NUCLEOTIDE SEQUENCE [LARGE SCALE GENOMIC DNA]</scope>
    <source>
        <strain evidence="2 3">H119_p4</strain>
    </source>
</reference>
<feature type="compositionally biased region" description="Basic residues" evidence="1">
    <location>
        <begin position="418"/>
        <end position="430"/>
    </location>
</feature>
<dbReference type="InterPro" id="IPR046521">
    <property type="entry name" value="DUF6698"/>
</dbReference>
<evidence type="ECO:0000313" key="3">
    <source>
        <dbReference type="Proteomes" id="UP000629468"/>
    </source>
</evidence>
<name>A0A8H7C521_AGABI</name>
<organism evidence="2 3">
    <name type="scientific">Agaricus bisporus var. burnettii</name>
    <dbReference type="NCBI Taxonomy" id="192524"/>
    <lineage>
        <taxon>Eukaryota</taxon>
        <taxon>Fungi</taxon>
        <taxon>Dikarya</taxon>
        <taxon>Basidiomycota</taxon>
        <taxon>Agaricomycotina</taxon>
        <taxon>Agaricomycetes</taxon>
        <taxon>Agaricomycetidae</taxon>
        <taxon>Agaricales</taxon>
        <taxon>Agaricineae</taxon>
        <taxon>Agaricaceae</taxon>
        <taxon>Agaricus</taxon>
    </lineage>
</organism>
<comment type="caution">
    <text evidence="2">The sequence shown here is derived from an EMBL/GenBank/DDBJ whole genome shotgun (WGS) entry which is preliminary data.</text>
</comment>
<dbReference type="Pfam" id="PF20414">
    <property type="entry name" value="DUF6698"/>
    <property type="match status" value="2"/>
</dbReference>
<gene>
    <name evidence="2" type="ORF">Agabi119p4_9681</name>
</gene>
<feature type="compositionally biased region" description="Basic and acidic residues" evidence="1">
    <location>
        <begin position="367"/>
        <end position="417"/>
    </location>
</feature>
<evidence type="ECO:0000256" key="1">
    <source>
        <dbReference type="SAM" id="MobiDB-lite"/>
    </source>
</evidence>
<sequence length="478" mass="56030">MHVVLDSLPLSCQPFLYPLPLPPLRTQSPTRSMCLNLWELGPSTARGKSQNQIRSIAFINRHAEHPDDYDKGEIDSFKQLCDMLPGLEDVLVEFHNEPQRLEIFCTWMDKWADDARNEDTSSLKKNAMKYLPLDPFKTPVMPPIPTSGKELRGFNHVMTARLLTPMKDIAEFDNDPNSYIQKHADGQVKLTASRLPFFLPFYYSRFSKSKAEIHNLDRPTAKTIAYACVLARQTLSSAECYSTTDGDFNYATFYDIIEALLDDGDDPWVNDVFEFYIRETPDLQRKIRNAPLERQDWDGAEELIDEILELRRRRAREKEGQEQGSEEDIRDPNRDRIDVWEDDRIRNEENEEQALEQRRNSHGTGQRHYEDDEAIGHLERGDNDEETLGREQDLDSPRERHYDNSEEEALEQRDRYCRRDRRQSHHKRIRAVVSDDDDDNQRSFIPSTPPNYRHHNTRNRGARARIASANQRRRGRDR</sequence>
<feature type="compositionally biased region" description="Basic and acidic residues" evidence="1">
    <location>
        <begin position="330"/>
        <end position="348"/>
    </location>
</feature>